<evidence type="ECO:0000313" key="1">
    <source>
        <dbReference type="EMBL" id="PRQ19831.1"/>
    </source>
</evidence>
<dbReference type="PANTHER" id="PTHR36751:SF1">
    <property type="entry name" value="F3E22.8 PROTEIN"/>
    <property type="match status" value="1"/>
</dbReference>
<dbReference type="PANTHER" id="PTHR36751">
    <property type="entry name" value="F3E22.8 PROTEIN"/>
    <property type="match status" value="1"/>
</dbReference>
<evidence type="ECO:0000313" key="2">
    <source>
        <dbReference type="Proteomes" id="UP000238479"/>
    </source>
</evidence>
<proteinExistence type="predicted"/>
<gene>
    <name evidence="1" type="ORF">RchiOBHm_Chr7g0221621</name>
</gene>
<dbReference type="STRING" id="74649.A0A2P6PD30"/>
<sequence length="86" mass="9565">MSTCSVSSSTNLGGLMCGQRYDLIVCSSCFALVFWDDSSSSGSDLAFNFVYEVMVWIGHSNCVHFAFKRMIRIMADGLDDAKRMML</sequence>
<keyword evidence="2" id="KW-1185">Reference proteome</keyword>
<protein>
    <submittedName>
        <fullName evidence="1">Uncharacterized protein</fullName>
    </submittedName>
</protein>
<dbReference type="Proteomes" id="UP000238479">
    <property type="component" value="Chromosome 7"/>
</dbReference>
<dbReference type="EMBL" id="PDCK01000045">
    <property type="protein sequence ID" value="PRQ19831.1"/>
    <property type="molecule type" value="Genomic_DNA"/>
</dbReference>
<dbReference type="Gramene" id="PRQ19831">
    <property type="protein sequence ID" value="PRQ19831"/>
    <property type="gene ID" value="RchiOBHm_Chr7g0221621"/>
</dbReference>
<dbReference type="AlphaFoldDB" id="A0A2P6PD30"/>
<organism evidence="1 2">
    <name type="scientific">Rosa chinensis</name>
    <name type="common">China rose</name>
    <dbReference type="NCBI Taxonomy" id="74649"/>
    <lineage>
        <taxon>Eukaryota</taxon>
        <taxon>Viridiplantae</taxon>
        <taxon>Streptophyta</taxon>
        <taxon>Embryophyta</taxon>
        <taxon>Tracheophyta</taxon>
        <taxon>Spermatophyta</taxon>
        <taxon>Magnoliopsida</taxon>
        <taxon>eudicotyledons</taxon>
        <taxon>Gunneridae</taxon>
        <taxon>Pentapetalae</taxon>
        <taxon>rosids</taxon>
        <taxon>fabids</taxon>
        <taxon>Rosales</taxon>
        <taxon>Rosaceae</taxon>
        <taxon>Rosoideae</taxon>
        <taxon>Rosoideae incertae sedis</taxon>
        <taxon>Rosa</taxon>
    </lineage>
</organism>
<name>A0A2P6PD30_ROSCH</name>
<reference evidence="1 2" key="1">
    <citation type="journal article" date="2018" name="Nat. Genet.">
        <title>The Rosa genome provides new insights in the design of modern roses.</title>
        <authorList>
            <person name="Bendahmane M."/>
        </authorList>
    </citation>
    <scope>NUCLEOTIDE SEQUENCE [LARGE SCALE GENOMIC DNA]</scope>
    <source>
        <strain evidence="2">cv. Old Blush</strain>
    </source>
</reference>
<accession>A0A2P6PD30</accession>
<comment type="caution">
    <text evidence="1">The sequence shown here is derived from an EMBL/GenBank/DDBJ whole genome shotgun (WGS) entry which is preliminary data.</text>
</comment>